<reference evidence="1" key="2">
    <citation type="submission" date="2023-01" db="EMBL/GenBank/DDBJ databases">
        <authorList>
            <person name="Sun Q."/>
            <person name="Evtushenko L."/>
        </authorList>
    </citation>
    <scope>NUCLEOTIDE SEQUENCE</scope>
    <source>
        <strain evidence="1">VKM Ac-1401</strain>
    </source>
</reference>
<organism evidence="1 2">
    <name type="scientific">Leifsonia poae</name>
    <dbReference type="NCBI Taxonomy" id="110933"/>
    <lineage>
        <taxon>Bacteria</taxon>
        <taxon>Bacillati</taxon>
        <taxon>Actinomycetota</taxon>
        <taxon>Actinomycetes</taxon>
        <taxon>Micrococcales</taxon>
        <taxon>Microbacteriaceae</taxon>
        <taxon>Leifsonia</taxon>
    </lineage>
</organism>
<accession>A0A9W6LYE1</accession>
<gene>
    <name evidence="1" type="ORF">GCM10017584_03330</name>
</gene>
<keyword evidence="2" id="KW-1185">Reference proteome</keyword>
<reference evidence="1" key="1">
    <citation type="journal article" date="2014" name="Int. J. Syst. Evol. Microbiol.">
        <title>Complete genome sequence of Corynebacterium casei LMG S-19264T (=DSM 44701T), isolated from a smear-ripened cheese.</title>
        <authorList>
            <consortium name="US DOE Joint Genome Institute (JGI-PGF)"/>
            <person name="Walter F."/>
            <person name="Albersmeier A."/>
            <person name="Kalinowski J."/>
            <person name="Ruckert C."/>
        </authorList>
    </citation>
    <scope>NUCLEOTIDE SEQUENCE</scope>
    <source>
        <strain evidence="1">VKM Ac-1401</strain>
    </source>
</reference>
<evidence type="ECO:0000313" key="1">
    <source>
        <dbReference type="EMBL" id="GLJ74760.1"/>
    </source>
</evidence>
<protein>
    <submittedName>
        <fullName evidence="1">Uncharacterized protein</fullName>
    </submittedName>
</protein>
<dbReference type="AlphaFoldDB" id="A0A9W6LYE1"/>
<proteinExistence type="predicted"/>
<evidence type="ECO:0000313" key="2">
    <source>
        <dbReference type="Proteomes" id="UP001142372"/>
    </source>
</evidence>
<dbReference type="EMBL" id="BSEN01000001">
    <property type="protein sequence ID" value="GLJ74760.1"/>
    <property type="molecule type" value="Genomic_DNA"/>
</dbReference>
<sequence>MLEFQPLARYPLGGTLSHFTLGNGIHVTVLGDGYPHADDYETQQRNDAGFAIAGTEQRATSWADVWRIFGELHPEYAQA</sequence>
<dbReference type="Proteomes" id="UP001142372">
    <property type="component" value="Unassembled WGS sequence"/>
</dbReference>
<comment type="caution">
    <text evidence="1">The sequence shown here is derived from an EMBL/GenBank/DDBJ whole genome shotgun (WGS) entry which is preliminary data.</text>
</comment>
<name>A0A9W6LYE1_9MICO</name>